<dbReference type="Proteomes" id="UP000036356">
    <property type="component" value="Unassembled WGS sequence"/>
</dbReference>
<organism evidence="2 3">
    <name type="scientific">Desulfosporosinus acididurans</name>
    <dbReference type="NCBI Taxonomy" id="476652"/>
    <lineage>
        <taxon>Bacteria</taxon>
        <taxon>Bacillati</taxon>
        <taxon>Bacillota</taxon>
        <taxon>Clostridia</taxon>
        <taxon>Eubacteriales</taxon>
        <taxon>Desulfitobacteriaceae</taxon>
        <taxon>Desulfosporosinus</taxon>
    </lineage>
</organism>
<evidence type="ECO:0000313" key="3">
    <source>
        <dbReference type="Proteomes" id="UP000036356"/>
    </source>
</evidence>
<dbReference type="STRING" id="476652.DEAC_c24010"/>
<evidence type="ECO:0000259" key="1">
    <source>
        <dbReference type="Pfam" id="PF20284"/>
    </source>
</evidence>
<dbReference type="Pfam" id="PF20284">
    <property type="entry name" value="CTD8"/>
    <property type="match status" value="1"/>
</dbReference>
<keyword evidence="3" id="KW-1185">Reference proteome</keyword>
<gene>
    <name evidence="2" type="ORF">DEAC_c24010</name>
</gene>
<protein>
    <recommendedName>
        <fullName evidence="1">ABC-three component systems C-terminal domain-containing protein</fullName>
    </recommendedName>
</protein>
<dbReference type="InterPro" id="IPR046912">
    <property type="entry name" value="ABC-3C_CTD8"/>
</dbReference>
<name>A0A0J1IM36_9FIRM</name>
<evidence type="ECO:0000313" key="2">
    <source>
        <dbReference type="EMBL" id="KLU65771.1"/>
    </source>
</evidence>
<feature type="domain" description="ABC-three component systems C-terminal" evidence="1">
    <location>
        <begin position="186"/>
        <end position="299"/>
    </location>
</feature>
<dbReference type="RefSeq" id="WP_053006402.1">
    <property type="nucleotide sequence ID" value="NZ_LDZY01000007.1"/>
</dbReference>
<accession>A0A0J1IM36</accession>
<sequence>MQRDFRYLRDKYGEAGARDIFEKICIKLFQSKFENTYGVRVTQGDGGIDVFVGDFDEEINVYQCKYFIDGVGNSQKEQIRDSFKTVVESDAYKAKSWYLCLPCILSVEEQKWWSTWKTRSSSSFGISIMLYDGSYLITELIKADLYDREFDEDIRNMLKEVLEYINFERQRIYDEIIYSINDFEDVDYDECIFIKKIESAKITDTGSCKNEFFNAEISKSILESKGDETELRVYRQLKMKIQSIWNTQYRLYANESDGNKLLAQTYMRIEDSDTTTLESLNEINLLAKKGILHQLADECTVGWIKNYGKKLEEYLLREKEGEQH</sequence>
<dbReference type="EMBL" id="LDZY01000007">
    <property type="protein sequence ID" value="KLU65771.1"/>
    <property type="molecule type" value="Genomic_DNA"/>
</dbReference>
<proteinExistence type="predicted"/>
<dbReference type="PATRIC" id="fig|476652.3.peg.2496"/>
<dbReference type="AlphaFoldDB" id="A0A0J1IM36"/>
<comment type="caution">
    <text evidence="2">The sequence shown here is derived from an EMBL/GenBank/DDBJ whole genome shotgun (WGS) entry which is preliminary data.</text>
</comment>
<reference evidence="2 3" key="1">
    <citation type="submission" date="2015-06" db="EMBL/GenBank/DDBJ databases">
        <title>Draft genome of the moderately acidophilic sulfate reducer Candidatus Desulfosporosinus acididurans strain M1.</title>
        <authorList>
            <person name="Poehlein A."/>
            <person name="Petzsch P."/>
            <person name="Johnson B.D."/>
            <person name="Schloemann M."/>
            <person name="Daniel R."/>
            <person name="Muehling M."/>
        </authorList>
    </citation>
    <scope>NUCLEOTIDE SEQUENCE [LARGE SCALE GENOMIC DNA]</scope>
    <source>
        <strain evidence="2 3">M1</strain>
    </source>
</reference>